<feature type="compositionally biased region" description="Low complexity" evidence="2">
    <location>
        <begin position="1547"/>
        <end position="1564"/>
    </location>
</feature>
<dbReference type="InterPro" id="IPR036085">
    <property type="entry name" value="PAZ_dom_sf"/>
</dbReference>
<dbReference type="GO" id="GO:0007165">
    <property type="term" value="P:signal transduction"/>
    <property type="evidence" value="ECO:0007669"/>
    <property type="project" value="InterPro"/>
</dbReference>
<dbReference type="Pfam" id="PF26116">
    <property type="entry name" value="FAM13A"/>
    <property type="match status" value="1"/>
</dbReference>
<dbReference type="EMBL" id="KQ794714">
    <property type="protein sequence ID" value="OAD47019.1"/>
    <property type="molecule type" value="Genomic_DNA"/>
</dbReference>
<dbReference type="Gene3D" id="1.10.555.10">
    <property type="entry name" value="Rho GTPase activation protein"/>
    <property type="match status" value="1"/>
</dbReference>
<keyword evidence="7" id="KW-1185">Reference proteome</keyword>
<reference evidence="6 7" key="1">
    <citation type="submission" date="2015-07" db="EMBL/GenBank/DDBJ databases">
        <title>The genome of Eufriesea mexicana.</title>
        <authorList>
            <person name="Pan H."/>
            <person name="Kapheim K."/>
        </authorList>
    </citation>
    <scope>NUCLEOTIDE SEQUENCE [LARGE SCALE GENOMIC DNA]</scope>
    <source>
        <strain evidence="6">0111107269</strain>
        <tissue evidence="6">Whole body</tissue>
    </source>
</reference>
<dbReference type="InterPro" id="IPR008936">
    <property type="entry name" value="Rho_GTPase_activation_prot"/>
</dbReference>
<feature type="compositionally biased region" description="Basic and acidic residues" evidence="2">
    <location>
        <begin position="1519"/>
        <end position="1534"/>
    </location>
</feature>
<dbReference type="Pfam" id="PF16488">
    <property type="entry name" value="ArgoL2"/>
    <property type="match status" value="1"/>
</dbReference>
<dbReference type="GO" id="GO:0003723">
    <property type="term" value="F:RNA binding"/>
    <property type="evidence" value="ECO:0007669"/>
    <property type="project" value="InterPro"/>
</dbReference>
<feature type="compositionally biased region" description="Polar residues" evidence="2">
    <location>
        <begin position="1508"/>
        <end position="1518"/>
    </location>
</feature>
<dbReference type="PROSITE" id="PS50822">
    <property type="entry name" value="PIWI"/>
    <property type="match status" value="1"/>
</dbReference>
<dbReference type="GO" id="GO:0034587">
    <property type="term" value="P:piRNA processing"/>
    <property type="evidence" value="ECO:0007669"/>
    <property type="project" value="UniProtKB-ARBA"/>
</dbReference>
<dbReference type="InterPro" id="IPR059029">
    <property type="entry name" value="FAM13A_dom"/>
</dbReference>
<evidence type="ECO:0000259" key="4">
    <source>
        <dbReference type="PROSITE" id="PS50821"/>
    </source>
</evidence>
<dbReference type="SMART" id="SM00950">
    <property type="entry name" value="Piwi"/>
    <property type="match status" value="1"/>
</dbReference>
<evidence type="ECO:0000256" key="2">
    <source>
        <dbReference type="SAM" id="MobiDB-lite"/>
    </source>
</evidence>
<dbReference type="PANTHER" id="PTHR22891">
    <property type="entry name" value="EUKARYOTIC TRANSLATION INITIATION FACTOR 2C"/>
    <property type="match status" value="1"/>
</dbReference>
<evidence type="ECO:0000256" key="1">
    <source>
        <dbReference type="SAM" id="Coils"/>
    </source>
</evidence>
<dbReference type="CDD" id="cd04657">
    <property type="entry name" value="Piwi_ago-like"/>
    <property type="match status" value="1"/>
</dbReference>
<dbReference type="Gene3D" id="3.30.420.10">
    <property type="entry name" value="Ribonuclease H-like superfamily/Ribonuclease H"/>
    <property type="match status" value="1"/>
</dbReference>
<accession>A0A310SEJ1</accession>
<feature type="compositionally biased region" description="Polar residues" evidence="2">
    <location>
        <begin position="1378"/>
        <end position="1398"/>
    </location>
</feature>
<dbReference type="Pfam" id="PF08699">
    <property type="entry name" value="ArgoL1"/>
    <property type="match status" value="1"/>
</dbReference>
<dbReference type="InterPro" id="IPR003165">
    <property type="entry name" value="Piwi"/>
</dbReference>
<feature type="non-terminal residue" evidence="6">
    <location>
        <position position="1"/>
    </location>
</feature>
<dbReference type="PROSITE" id="PS50238">
    <property type="entry name" value="RHOGAP"/>
    <property type="match status" value="1"/>
</dbReference>
<dbReference type="Proteomes" id="UP000250275">
    <property type="component" value="Unassembled WGS sequence"/>
</dbReference>
<feature type="coiled-coil region" evidence="1">
    <location>
        <begin position="1311"/>
        <end position="1371"/>
    </location>
</feature>
<dbReference type="SMART" id="SM00949">
    <property type="entry name" value="PAZ"/>
    <property type="match status" value="1"/>
</dbReference>
<feature type="region of interest" description="Disordered" evidence="2">
    <location>
        <begin position="1508"/>
        <end position="1571"/>
    </location>
</feature>
<dbReference type="SUPFAM" id="SSF101690">
    <property type="entry name" value="PAZ domain"/>
    <property type="match status" value="1"/>
</dbReference>
<feature type="compositionally biased region" description="Basic and acidic residues" evidence="2">
    <location>
        <begin position="1209"/>
        <end position="1219"/>
    </location>
</feature>
<feature type="region of interest" description="Disordered" evidence="2">
    <location>
        <begin position="1188"/>
        <end position="1270"/>
    </location>
</feature>
<dbReference type="SUPFAM" id="SSF53098">
    <property type="entry name" value="Ribonuclease H-like"/>
    <property type="match status" value="1"/>
</dbReference>
<dbReference type="Gene3D" id="3.40.50.2300">
    <property type="match status" value="1"/>
</dbReference>
<dbReference type="OrthoDB" id="10252740at2759"/>
<dbReference type="InterPro" id="IPR012337">
    <property type="entry name" value="RNaseH-like_sf"/>
</dbReference>
<dbReference type="InterPro" id="IPR036397">
    <property type="entry name" value="RNaseH_sf"/>
</dbReference>
<evidence type="ECO:0000313" key="6">
    <source>
        <dbReference type="EMBL" id="OAD47019.1"/>
    </source>
</evidence>
<gene>
    <name evidence="6" type="ORF">WN48_05781</name>
</gene>
<evidence type="ECO:0000259" key="3">
    <source>
        <dbReference type="PROSITE" id="PS50238"/>
    </source>
</evidence>
<feature type="domain" description="PAZ" evidence="4">
    <location>
        <begin position="214"/>
        <end position="334"/>
    </location>
</feature>
<dbReference type="SUPFAM" id="SSF48350">
    <property type="entry name" value="GTPase activation domain, GAP"/>
    <property type="match status" value="1"/>
</dbReference>
<evidence type="ECO:0000259" key="5">
    <source>
        <dbReference type="PROSITE" id="PS50822"/>
    </source>
</evidence>
<dbReference type="CDD" id="cd02846">
    <property type="entry name" value="PAZ_argonaute_like"/>
    <property type="match status" value="1"/>
</dbReference>
<dbReference type="SMART" id="SM01163">
    <property type="entry name" value="DUF1785"/>
    <property type="match status" value="1"/>
</dbReference>
<dbReference type="Pfam" id="PF02171">
    <property type="entry name" value="Piwi"/>
    <property type="match status" value="1"/>
</dbReference>
<feature type="coiled-coil region" evidence="1">
    <location>
        <begin position="1577"/>
        <end position="1604"/>
    </location>
</feature>
<feature type="domain" description="Rho-GAP" evidence="3">
    <location>
        <begin position="870"/>
        <end position="1052"/>
    </location>
</feature>
<dbReference type="InterPro" id="IPR003100">
    <property type="entry name" value="PAZ_dom"/>
</dbReference>
<dbReference type="InterPro" id="IPR045246">
    <property type="entry name" value="Piwi_ago-like"/>
</dbReference>
<keyword evidence="1" id="KW-0175">Coiled coil</keyword>
<dbReference type="Pfam" id="PF00620">
    <property type="entry name" value="RhoGAP"/>
    <property type="match status" value="1"/>
</dbReference>
<dbReference type="InterPro" id="IPR014811">
    <property type="entry name" value="ArgoL1"/>
</dbReference>
<dbReference type="InterPro" id="IPR032474">
    <property type="entry name" value="Argonaute_N"/>
</dbReference>
<proteinExistence type="predicted"/>
<feature type="compositionally biased region" description="Basic residues" evidence="2">
    <location>
        <begin position="1197"/>
        <end position="1208"/>
    </location>
</feature>
<evidence type="ECO:0000313" key="7">
    <source>
        <dbReference type="Proteomes" id="UP000250275"/>
    </source>
</evidence>
<feature type="compositionally biased region" description="Polar residues" evidence="2">
    <location>
        <begin position="1226"/>
        <end position="1243"/>
    </location>
</feature>
<organism evidence="6 7">
    <name type="scientific">Eufriesea mexicana</name>
    <dbReference type="NCBI Taxonomy" id="516756"/>
    <lineage>
        <taxon>Eukaryota</taxon>
        <taxon>Metazoa</taxon>
        <taxon>Ecdysozoa</taxon>
        <taxon>Arthropoda</taxon>
        <taxon>Hexapoda</taxon>
        <taxon>Insecta</taxon>
        <taxon>Pterygota</taxon>
        <taxon>Neoptera</taxon>
        <taxon>Endopterygota</taxon>
        <taxon>Hymenoptera</taxon>
        <taxon>Apocrita</taxon>
        <taxon>Aculeata</taxon>
        <taxon>Apoidea</taxon>
        <taxon>Anthophila</taxon>
        <taxon>Apidae</taxon>
        <taxon>Eufriesea</taxon>
    </lineage>
</organism>
<sequence length="1640" mass="186548">LSKALQDSYLAQIPVKKVGGTQGRQITVEANMLRLIFPSNFATNIVHYDVNIIPDRPKALLRSVFEQFKKKQCPKRNPVFDGKKNAYSAKKLPFGNESPVEEVTIFDHEFARERTFKIYLKKVAELDLSWINKKYYTAFEDDDKLSCIQALDIILRHESMLRFVTVGRSIFQPPISGRVVSLSNGLDLWVGLFQSVVIGSKPYLNIDGFPTPQPVIDLMKELCKNPRAREESRTITPADVNHNFDKITNFLKGLKIQYELPEQPTSKRTYRVNGLVPCARENRFTLEDQTVCTVEEYFLQKKRYKIKYPDLPCLWVGSRNSNIHLPAELCTIVAGQVTQKKMDEVQVSKMIREAATDTKTRKAKIMSQFANMNLNQQPSLLNEFHFSIHGEFEKVPARVLQAPVLKYDQKEVNVFKGTWRPEKFLKACDLQENTWTILNLDSYISEPTLYQLQKNLQSGGKLLNMKIDKALTPFATLTVQRNIKVINQYFEEKKKQNIKLVVVILPNLNNAYSIVKQISELQIHGGIVTQCIKSQTVRRLNNSTVVNILLKINSKLNGVNHTLVQRPPCLCVPCMIVGADVTHPSPDSVNIPSIAAVAASHDPNAFQFNIEVRLQSPREEMIQDLEEIMTIQLKFFFVKTGYKPKKIIFYRDGVSEGQLVQLMHFELSAIKKAVMRLDKSTACNIPIAYFVVQKRHHIRLFPTSERNSDDRNFNVQAGTIVDTEITHPTHIDFYLVSHASIQGTARPTKYRCICNETMMSENEIEQLTYYLCHMFARCTRSVSYPAPTYYAHLAAFRARTLIQKYTPSTGESTAKKSIRRVRQCTQSSIQAELHLFQPVEGRERVHPKVKRVLAVSLLGRNGGSTRIFGTRLDSIEPYLDTGVPFVIHRLCNYIETHGFQSAAVFRLSGGSPRLAERLRAAFERRGDADLEAAACPPTAATLLRQYLKELPQPVVPSTLVAKLLIIHAQNYANDHDCWINLTKEILSTLPSSHYRLLGYLVLYLSKYEAKHGRSAGVCGVFAPVILPHVPPATTLLRDILVEASALFPDCIRDNVVNGVIPVSDCKICKDSKDESKDFESASLLCALKPRKRKERHESCCQERKLIRSSSEERVLESPAEKILTAKNICIFYLSLDKTWVMRCGSLPLHERTNVSSVSKKTPPISSPCEIVSETEKFECDAEKLRSSERFSRSITPRGRRQARRRRVHKVADAENSSKENEEETDNIYNVSSSPNSRNGSPAQSFLEMLSSGPSRSPSPARPPTVSHEDVEAADARVEAMLSPRNSLLLPRRFYSENEMQPNAPNIAELGLKNLTKHINGLKKKIKKYEDEFEENFGYRPSHSDKMSNRDIKRLCTELSKLRKEHKLLKEDPVSALLANSNNRTRITSGSPTNNNNSQEKSRTVSMEEMIKEIEKKLSEKRLKYNRSENMEELSYEQLIDEKTAVQKALLHIENTFGRPVSKEDRTVVRPLYDKYRTLKRLLIRAGVSKNKDSISELATILEHEAMDFTSSNLPNNPSDTERRASEPDMSHRGILDCIDSVDQLPTDSDSQHSSSEGSRSNNESLHALPQEELLVQQKLTREEKKRLRRALKELEAQFEARAGRRMQREDRGPQVTTVYESYKQAKAKLRLIDALVAKNA</sequence>
<protein>
    <submittedName>
        <fullName evidence="6">Protein argonaute-2</fullName>
    </submittedName>
</protein>
<dbReference type="InterPro" id="IPR032472">
    <property type="entry name" value="ArgoL2"/>
</dbReference>
<dbReference type="Gene3D" id="2.170.260.10">
    <property type="entry name" value="paz domain"/>
    <property type="match status" value="1"/>
</dbReference>
<dbReference type="Pfam" id="PF02170">
    <property type="entry name" value="PAZ"/>
    <property type="match status" value="1"/>
</dbReference>
<name>A0A310SEJ1_9HYME</name>
<feature type="region of interest" description="Disordered" evidence="2">
    <location>
        <begin position="1378"/>
        <end position="1405"/>
    </location>
</feature>
<dbReference type="Pfam" id="PF16486">
    <property type="entry name" value="ArgoN"/>
    <property type="match status" value="1"/>
</dbReference>
<feature type="domain" description="Piwi" evidence="5">
    <location>
        <begin position="500"/>
        <end position="803"/>
    </location>
</feature>
<dbReference type="PROSITE" id="PS50821">
    <property type="entry name" value="PAZ"/>
    <property type="match status" value="1"/>
</dbReference>
<dbReference type="SMART" id="SM00324">
    <property type="entry name" value="RhoGAP"/>
    <property type="match status" value="1"/>
</dbReference>
<dbReference type="InterPro" id="IPR000198">
    <property type="entry name" value="RhoGAP_dom"/>
</dbReference>